<dbReference type="PANTHER" id="PTHR24128:SF61">
    <property type="entry name" value="ANKYRIN REPEAT-CONTAINING PROTEIN BDA1-LIKE"/>
    <property type="match status" value="1"/>
</dbReference>
<dbReference type="Gene3D" id="1.25.40.20">
    <property type="entry name" value="Ankyrin repeat-containing domain"/>
    <property type="match status" value="1"/>
</dbReference>
<dbReference type="InterPro" id="IPR002110">
    <property type="entry name" value="Ankyrin_rpt"/>
</dbReference>
<feature type="region of interest" description="Disordered" evidence="2">
    <location>
        <begin position="245"/>
        <end position="275"/>
    </location>
</feature>
<comment type="caution">
    <text evidence="5">The sequence shown here is derived from an EMBL/GenBank/DDBJ whole genome shotgun (WGS) entry which is preliminary data.</text>
</comment>
<dbReference type="SUPFAM" id="SSF48403">
    <property type="entry name" value="Ankyrin repeat"/>
    <property type="match status" value="1"/>
</dbReference>
<dbReference type="SMART" id="SM00248">
    <property type="entry name" value="ANK"/>
    <property type="match status" value="5"/>
</dbReference>
<dbReference type="Proteomes" id="UP001634007">
    <property type="component" value="Unassembled WGS sequence"/>
</dbReference>
<evidence type="ECO:0000313" key="5">
    <source>
        <dbReference type="EMBL" id="KAL3738973.1"/>
    </source>
</evidence>
<dbReference type="AlphaFoldDB" id="A0ABD3KH77"/>
<evidence type="ECO:0000256" key="1">
    <source>
        <dbReference type="PROSITE-ProRule" id="PRU00023"/>
    </source>
</evidence>
<dbReference type="Pfam" id="PF12796">
    <property type="entry name" value="Ank_2"/>
    <property type="match status" value="2"/>
</dbReference>
<protein>
    <recommendedName>
        <fullName evidence="4">PGG domain-containing protein</fullName>
    </recommendedName>
</protein>
<keyword evidence="1" id="KW-0040">ANK repeat</keyword>
<organism evidence="5 6">
    <name type="scientific">Eucalyptus globulus</name>
    <name type="common">Tasmanian blue gum</name>
    <dbReference type="NCBI Taxonomy" id="34317"/>
    <lineage>
        <taxon>Eukaryota</taxon>
        <taxon>Viridiplantae</taxon>
        <taxon>Streptophyta</taxon>
        <taxon>Embryophyta</taxon>
        <taxon>Tracheophyta</taxon>
        <taxon>Spermatophyta</taxon>
        <taxon>Magnoliopsida</taxon>
        <taxon>eudicotyledons</taxon>
        <taxon>Gunneridae</taxon>
        <taxon>Pentapetalae</taxon>
        <taxon>rosids</taxon>
        <taxon>malvids</taxon>
        <taxon>Myrtales</taxon>
        <taxon>Myrtaceae</taxon>
        <taxon>Myrtoideae</taxon>
        <taxon>Eucalypteae</taxon>
        <taxon>Eucalyptus</taxon>
    </lineage>
</organism>
<gene>
    <name evidence="5" type="ORF">ACJRO7_020375</name>
</gene>
<evidence type="ECO:0000313" key="6">
    <source>
        <dbReference type="Proteomes" id="UP001634007"/>
    </source>
</evidence>
<feature type="transmembrane region" description="Helical" evidence="3">
    <location>
        <begin position="370"/>
        <end position="388"/>
    </location>
</feature>
<feature type="repeat" description="ANK" evidence="1">
    <location>
        <begin position="36"/>
        <end position="59"/>
    </location>
</feature>
<keyword evidence="3" id="KW-0472">Membrane</keyword>
<dbReference type="PANTHER" id="PTHR24128">
    <property type="entry name" value="HOMEOBOX PROTEIN WARIAI"/>
    <property type="match status" value="1"/>
</dbReference>
<dbReference type="InterPro" id="IPR036770">
    <property type="entry name" value="Ankyrin_rpt-contain_sf"/>
</dbReference>
<sequence>MEQMMLEAARKGNIHELDNLISSNELILEEMDLEGASHTPLHVACVAGHLDFVRELLKHMPKLVEKVNADGFSPLHIVAARGDVEIARELLIVGPQLCSVKGRERRVPLHYAAANGKVDVMKVLLAASPESVEETTAREETAFHLAVKNNRFEAVVVLVDHLKQHKKEHVINWKDLKGNTALHLATAGKNFEVVNFLLYKHAMESEVVEVNAVNDSGLTPLDISTPLRREAGDREIREILIRAGAKHGRGRSEEPVKDAPQSLPRSQSENSKVEKESFGDIRNALLVVAALIASATYQSVLQPPKIIEVDNDKPGPSGKSRTEYYGVGLVYTLFLGGNTLGFVVSVQMIICLTKLIPNHAKLPLKLPLRLSLVAMVLTYFCFTLSLLLKTMGKKSPTHKALHMTPLMISFILLLMQQWLARTIDYFLERLVGLHVLGDMYRLEDKDSENKDLEKKGKSKGCK</sequence>
<dbReference type="InterPro" id="IPR026961">
    <property type="entry name" value="PGG_dom"/>
</dbReference>
<keyword evidence="3" id="KW-0812">Transmembrane</keyword>
<name>A0ABD3KH77_EUCGL</name>
<feature type="domain" description="PGG" evidence="4">
    <location>
        <begin position="278"/>
        <end position="384"/>
    </location>
</feature>
<reference evidence="5 6" key="1">
    <citation type="submission" date="2024-11" db="EMBL/GenBank/DDBJ databases">
        <title>Chromosome-level genome assembly of Eucalyptus globulus Labill. provides insights into its genome evolution.</title>
        <authorList>
            <person name="Li X."/>
        </authorList>
    </citation>
    <scope>NUCLEOTIDE SEQUENCE [LARGE SCALE GENOMIC DNA]</scope>
    <source>
        <strain evidence="5">CL2024</strain>
        <tissue evidence="5">Fresh tender leaves</tissue>
    </source>
</reference>
<feature type="repeat" description="ANK" evidence="1">
    <location>
        <begin position="70"/>
        <end position="102"/>
    </location>
</feature>
<keyword evidence="6" id="KW-1185">Reference proteome</keyword>
<evidence type="ECO:0000256" key="2">
    <source>
        <dbReference type="SAM" id="MobiDB-lite"/>
    </source>
</evidence>
<feature type="transmembrane region" description="Helical" evidence="3">
    <location>
        <begin position="400"/>
        <end position="419"/>
    </location>
</feature>
<dbReference type="PROSITE" id="PS50297">
    <property type="entry name" value="ANK_REP_REGION"/>
    <property type="match status" value="4"/>
</dbReference>
<dbReference type="Pfam" id="PF13962">
    <property type="entry name" value="PGG"/>
    <property type="match status" value="1"/>
</dbReference>
<dbReference type="PROSITE" id="PS50088">
    <property type="entry name" value="ANK_REPEAT"/>
    <property type="match status" value="4"/>
</dbReference>
<accession>A0ABD3KH77</accession>
<evidence type="ECO:0000259" key="4">
    <source>
        <dbReference type="Pfam" id="PF13962"/>
    </source>
</evidence>
<proteinExistence type="predicted"/>
<feature type="transmembrane region" description="Helical" evidence="3">
    <location>
        <begin position="329"/>
        <end position="350"/>
    </location>
</feature>
<evidence type="ECO:0000256" key="3">
    <source>
        <dbReference type="SAM" id="Phobius"/>
    </source>
</evidence>
<feature type="repeat" description="ANK" evidence="1">
    <location>
        <begin position="177"/>
        <end position="198"/>
    </location>
</feature>
<dbReference type="EMBL" id="JBJKBG010000005">
    <property type="protein sequence ID" value="KAL3738973.1"/>
    <property type="molecule type" value="Genomic_DNA"/>
</dbReference>
<feature type="repeat" description="ANK" evidence="1">
    <location>
        <begin position="104"/>
        <end position="125"/>
    </location>
</feature>
<keyword evidence="3" id="KW-1133">Transmembrane helix</keyword>